<keyword evidence="1" id="KW-0680">Restriction system</keyword>
<evidence type="ECO:0000259" key="2">
    <source>
        <dbReference type="Pfam" id="PF02384"/>
    </source>
</evidence>
<dbReference type="InterPro" id="IPR002052">
    <property type="entry name" value="DNA_methylase_N6_adenine_CS"/>
</dbReference>
<dbReference type="AlphaFoldDB" id="A0A6C0FNE2"/>
<dbReference type="PANTHER" id="PTHR42998:SF1">
    <property type="entry name" value="TYPE I RESTRICTION ENZYME HINDI METHYLASE SUBUNIT"/>
    <property type="match status" value="1"/>
</dbReference>
<dbReference type="EMBL" id="CP048209">
    <property type="protein sequence ID" value="QHT58618.1"/>
    <property type="molecule type" value="Genomic_DNA"/>
</dbReference>
<gene>
    <name evidence="4" type="ORF">GXP70_00560</name>
</gene>
<protein>
    <submittedName>
        <fullName evidence="4">N-6 DNA methylase</fullName>
    </submittedName>
</protein>
<feature type="domain" description="DNA methylase adenine-specific" evidence="2">
    <location>
        <begin position="281"/>
        <end position="548"/>
    </location>
</feature>
<dbReference type="InterPro" id="IPR003356">
    <property type="entry name" value="DNA_methylase_A-5"/>
</dbReference>
<dbReference type="InterPro" id="IPR029063">
    <property type="entry name" value="SAM-dependent_MTases_sf"/>
</dbReference>
<evidence type="ECO:0000313" key="4">
    <source>
        <dbReference type="EMBL" id="QHT58618.1"/>
    </source>
</evidence>
<dbReference type="PRINTS" id="PR00507">
    <property type="entry name" value="N12N6MTFRASE"/>
</dbReference>
<proteinExistence type="predicted"/>
<dbReference type="RefSeq" id="WP_162354693.1">
    <property type="nucleotide sequence ID" value="NZ_CP048209.1"/>
</dbReference>
<dbReference type="Gene3D" id="3.40.50.150">
    <property type="entry name" value="Vaccinia Virus protein VP39"/>
    <property type="match status" value="1"/>
</dbReference>
<sequence length="604" mass="68858">MPDNATLHTDEVKDGYLIDFISGKMVKDTPEEREAVQVFSEILVKDYGYPKEHIQTRPQWRVKVRPSDKKKEYPIDIAVFDNSNKHEDDISIIIECKKKNRKDGRSQLEDYLRFSKARMGVWFNGEQRLFLVKTEKAGKVLFEEIPNIPRYGQRLEDVGQFTRKDLKPATNLKVVFKTIRNYLAANAVGATRDEIFAQQLINLIFCKIYDERFTKSGDIVTFRAGIDEEDTKVKERVVKLFEKVKTQYSDVIEVADSITLDANSLTYVVGELQNYCLVDSERDAVAEAFEIFIGPSLKGPQGQFFTPRNVVKMIVDMIDPSPTDKIIDPACGSGGFLVEALRYVWNKVEAQGTELGWPEHEIFSEKQKVAIRNFRGIDKDSFLSKVAKAYMAILGDGRGGVFCENSLETRENWSSATRGEINFGGFDVVLTNPPFGKKLAIDSEDILSRYDLGHVWKMNDSGEFEKAGRQEKQPPQILFIERCLDLLRTGGKMGIVLLESTFGMPKYRYVVDYLTKRAKINAIVAMPEDLFQPHTHAKTCVVICEKVDEVPTEPYPIFMSEVEWCGHDSRGNPTYRVNADGKRVLLDDTVNVAAIYHDGRRKRK</sequence>
<dbReference type="KEGG" id="plyc:GXP70_00560"/>
<dbReference type="GO" id="GO:0008170">
    <property type="term" value="F:N-methyltransferase activity"/>
    <property type="evidence" value="ECO:0007669"/>
    <property type="project" value="InterPro"/>
</dbReference>
<dbReference type="InterPro" id="IPR029464">
    <property type="entry name" value="HSDR_N"/>
</dbReference>
<dbReference type="PANTHER" id="PTHR42998">
    <property type="entry name" value="TYPE I RESTRICTION ENZYME HINDVIIP M PROTEIN-RELATED"/>
    <property type="match status" value="1"/>
</dbReference>
<accession>A0A6C0FNE2</accession>
<dbReference type="GO" id="GO:0009307">
    <property type="term" value="P:DNA restriction-modification system"/>
    <property type="evidence" value="ECO:0007669"/>
    <property type="project" value="UniProtKB-KW"/>
</dbReference>
<dbReference type="Pfam" id="PF13588">
    <property type="entry name" value="HSDR_N_2"/>
    <property type="match status" value="1"/>
</dbReference>
<dbReference type="PROSITE" id="PS00092">
    <property type="entry name" value="N6_MTASE"/>
    <property type="match status" value="1"/>
</dbReference>
<keyword evidence="5" id="KW-1185">Reference proteome</keyword>
<name>A0A6C0FNE2_9BACL</name>
<organism evidence="4 5">
    <name type="scientific">Paenibacillus lycopersici</name>
    <dbReference type="NCBI Taxonomy" id="2704462"/>
    <lineage>
        <taxon>Bacteria</taxon>
        <taxon>Bacillati</taxon>
        <taxon>Bacillota</taxon>
        <taxon>Bacilli</taxon>
        <taxon>Bacillales</taxon>
        <taxon>Paenibacillaceae</taxon>
        <taxon>Paenibacillus</taxon>
    </lineage>
</organism>
<evidence type="ECO:0000313" key="5">
    <source>
        <dbReference type="Proteomes" id="UP000476064"/>
    </source>
</evidence>
<dbReference type="REBASE" id="371076">
    <property type="entry name" value="M.Psp189ORF560P"/>
</dbReference>
<keyword evidence="4" id="KW-0808">Transferase</keyword>
<evidence type="ECO:0000259" key="3">
    <source>
        <dbReference type="Pfam" id="PF13588"/>
    </source>
</evidence>
<dbReference type="GO" id="GO:0003677">
    <property type="term" value="F:DNA binding"/>
    <property type="evidence" value="ECO:0007669"/>
    <property type="project" value="InterPro"/>
</dbReference>
<evidence type="ECO:0000256" key="1">
    <source>
        <dbReference type="ARBA" id="ARBA00022747"/>
    </source>
</evidence>
<keyword evidence="4" id="KW-0489">Methyltransferase</keyword>
<dbReference type="InterPro" id="IPR052916">
    <property type="entry name" value="Type-I_RE_MTase_Subunit"/>
</dbReference>
<dbReference type="Proteomes" id="UP000476064">
    <property type="component" value="Chromosome"/>
</dbReference>
<reference evidence="4 5" key="1">
    <citation type="submission" date="2020-01" db="EMBL/GenBank/DDBJ databases">
        <title>Paenibacillus sp. nov., isolated from tomato rhizosphere.</title>
        <authorList>
            <person name="Weon H.-Y."/>
            <person name="Lee S.A."/>
        </authorList>
    </citation>
    <scope>NUCLEOTIDE SEQUENCE [LARGE SCALE GENOMIC DNA]</scope>
    <source>
        <strain evidence="4 5">12200R-189</strain>
    </source>
</reference>
<dbReference type="Pfam" id="PF02384">
    <property type="entry name" value="N6_Mtase"/>
    <property type="match status" value="1"/>
</dbReference>
<dbReference type="SUPFAM" id="SSF53335">
    <property type="entry name" value="S-adenosyl-L-methionine-dependent methyltransferases"/>
    <property type="match status" value="1"/>
</dbReference>
<feature type="domain" description="Type I restriction enzyme R protein N-terminal" evidence="3">
    <location>
        <begin position="36"/>
        <end position="149"/>
    </location>
</feature>
<dbReference type="GO" id="GO:0032259">
    <property type="term" value="P:methylation"/>
    <property type="evidence" value="ECO:0007669"/>
    <property type="project" value="UniProtKB-KW"/>
</dbReference>